<dbReference type="PANTHER" id="PTHR43358:SF4">
    <property type="entry name" value="ALPHA_BETA HYDROLASE FOLD-1 DOMAIN-CONTAINING PROTEIN"/>
    <property type="match status" value="1"/>
</dbReference>
<accession>A0ABS4JV44</accession>
<dbReference type="InterPro" id="IPR052920">
    <property type="entry name" value="DNA-binding_regulatory"/>
</dbReference>
<dbReference type="InterPro" id="IPR022742">
    <property type="entry name" value="Hydrolase_4"/>
</dbReference>
<dbReference type="Gene3D" id="3.40.50.1820">
    <property type="entry name" value="alpha/beta hydrolase"/>
    <property type="match status" value="1"/>
</dbReference>
<dbReference type="SUPFAM" id="SSF53474">
    <property type="entry name" value="alpha/beta-Hydrolases"/>
    <property type="match status" value="1"/>
</dbReference>
<proteinExistence type="predicted"/>
<keyword evidence="2" id="KW-0645">Protease</keyword>
<keyword evidence="3" id="KW-1185">Reference proteome</keyword>
<dbReference type="InterPro" id="IPR029058">
    <property type="entry name" value="AB_hydrolase_fold"/>
</dbReference>
<sequence length="318" mass="34546">MHARPRMRRRRSRARRALLIAVVILVALVLVGLAAIPPYIMGPMIDGHVDFTRTYAAEEFGIAAERVDLTTQDGLRIAAYEVRQPNPKAVLIFLSGIQNPSVTAFFGHARWLGEHGYASLLVEMRAHGESEGQLITLGHREHLDVRAAVDHIRTSGAYDGVPIVVYGLSMGGATAINAAGEIPEIAGVISMSAFSSWPDVFADNMRLQGAPSWLAEAERPFVAAYTALKSGLATAGVTPLREIAKLGERPALLIHSTGDSQVPFASFERLVANAPGHVETWVVDGDRHLIIDDYERPERDGAYAATILGFLERHWGGE</sequence>
<keyword evidence="2" id="KW-0378">Hydrolase</keyword>
<gene>
    <name evidence="2" type="ORF">J2Z79_002857</name>
</gene>
<keyword evidence="2" id="KW-0031">Aminopeptidase</keyword>
<dbReference type="PANTHER" id="PTHR43358">
    <property type="entry name" value="ALPHA/BETA-HYDROLASE"/>
    <property type="match status" value="1"/>
</dbReference>
<dbReference type="EMBL" id="JAGGLG010000028">
    <property type="protein sequence ID" value="MBP2019418.1"/>
    <property type="molecule type" value="Genomic_DNA"/>
</dbReference>
<reference evidence="2 3" key="1">
    <citation type="submission" date="2021-03" db="EMBL/GenBank/DDBJ databases">
        <title>Genomic Encyclopedia of Type Strains, Phase IV (KMG-IV): sequencing the most valuable type-strain genomes for metagenomic binning, comparative biology and taxonomic classification.</title>
        <authorList>
            <person name="Goeker M."/>
        </authorList>
    </citation>
    <scope>NUCLEOTIDE SEQUENCE [LARGE SCALE GENOMIC DNA]</scope>
    <source>
        <strain evidence="2 3">DSM 27138</strain>
    </source>
</reference>
<comment type="caution">
    <text evidence="2">The sequence shown here is derived from an EMBL/GenBank/DDBJ whole genome shotgun (WGS) entry which is preliminary data.</text>
</comment>
<organism evidence="2 3">
    <name type="scientific">Symbiobacterium terraclitae</name>
    <dbReference type="NCBI Taxonomy" id="557451"/>
    <lineage>
        <taxon>Bacteria</taxon>
        <taxon>Bacillati</taxon>
        <taxon>Bacillota</taxon>
        <taxon>Clostridia</taxon>
        <taxon>Eubacteriales</taxon>
        <taxon>Symbiobacteriaceae</taxon>
        <taxon>Symbiobacterium</taxon>
    </lineage>
</organism>
<protein>
    <submittedName>
        <fullName evidence="2">Dipeptidyl aminopeptidase/acylaminoacyl peptidase</fullName>
    </submittedName>
</protein>
<dbReference type="Proteomes" id="UP001519289">
    <property type="component" value="Unassembled WGS sequence"/>
</dbReference>
<evidence type="ECO:0000259" key="1">
    <source>
        <dbReference type="Pfam" id="PF12146"/>
    </source>
</evidence>
<dbReference type="GO" id="GO:0004177">
    <property type="term" value="F:aminopeptidase activity"/>
    <property type="evidence" value="ECO:0007669"/>
    <property type="project" value="UniProtKB-KW"/>
</dbReference>
<dbReference type="RefSeq" id="WP_209467529.1">
    <property type="nucleotide sequence ID" value="NZ_JAGGLG010000028.1"/>
</dbReference>
<evidence type="ECO:0000313" key="2">
    <source>
        <dbReference type="EMBL" id="MBP2019418.1"/>
    </source>
</evidence>
<feature type="domain" description="Serine aminopeptidase S33" evidence="1">
    <location>
        <begin position="86"/>
        <end position="199"/>
    </location>
</feature>
<evidence type="ECO:0000313" key="3">
    <source>
        <dbReference type="Proteomes" id="UP001519289"/>
    </source>
</evidence>
<dbReference type="Pfam" id="PF12146">
    <property type="entry name" value="Hydrolase_4"/>
    <property type="match status" value="1"/>
</dbReference>
<name>A0ABS4JV44_9FIRM</name>